<organism evidence="1">
    <name type="scientific">Anguilla anguilla</name>
    <name type="common">European freshwater eel</name>
    <name type="synonym">Muraena anguilla</name>
    <dbReference type="NCBI Taxonomy" id="7936"/>
    <lineage>
        <taxon>Eukaryota</taxon>
        <taxon>Metazoa</taxon>
        <taxon>Chordata</taxon>
        <taxon>Craniata</taxon>
        <taxon>Vertebrata</taxon>
        <taxon>Euteleostomi</taxon>
        <taxon>Actinopterygii</taxon>
        <taxon>Neopterygii</taxon>
        <taxon>Teleostei</taxon>
        <taxon>Anguilliformes</taxon>
        <taxon>Anguillidae</taxon>
        <taxon>Anguilla</taxon>
    </lineage>
</organism>
<reference evidence="1" key="1">
    <citation type="submission" date="2014-11" db="EMBL/GenBank/DDBJ databases">
        <authorList>
            <person name="Amaro Gonzalez C."/>
        </authorList>
    </citation>
    <scope>NUCLEOTIDE SEQUENCE</scope>
</reference>
<protein>
    <submittedName>
        <fullName evidence="1">Uncharacterized protein</fullName>
    </submittedName>
</protein>
<accession>A0A0E9TXU3</accession>
<sequence>MFLFRIHIISP</sequence>
<evidence type="ECO:0000313" key="1">
    <source>
        <dbReference type="EMBL" id="JAH58351.1"/>
    </source>
</evidence>
<name>A0A0E9TXU3_ANGAN</name>
<dbReference type="EMBL" id="GBXM01050226">
    <property type="protein sequence ID" value="JAH58351.1"/>
    <property type="molecule type" value="Transcribed_RNA"/>
</dbReference>
<reference evidence="1" key="2">
    <citation type="journal article" date="2015" name="Fish Shellfish Immunol.">
        <title>Early steps in the European eel (Anguilla anguilla)-Vibrio vulnificus interaction in the gills: Role of the RtxA13 toxin.</title>
        <authorList>
            <person name="Callol A."/>
            <person name="Pajuelo D."/>
            <person name="Ebbesson L."/>
            <person name="Teles M."/>
            <person name="MacKenzie S."/>
            <person name="Amaro C."/>
        </authorList>
    </citation>
    <scope>NUCLEOTIDE SEQUENCE</scope>
</reference>
<proteinExistence type="predicted"/>